<evidence type="ECO:0000256" key="8">
    <source>
        <dbReference type="ARBA" id="ARBA00022512"/>
    </source>
</evidence>
<evidence type="ECO:0000256" key="17">
    <source>
        <dbReference type="ARBA" id="ARBA00023316"/>
    </source>
</evidence>
<evidence type="ECO:0000256" key="23">
    <source>
        <dbReference type="SAM" id="SignalP"/>
    </source>
</evidence>
<keyword evidence="13" id="KW-0472">Membrane</keyword>
<evidence type="ECO:0000256" key="15">
    <source>
        <dbReference type="ARBA" id="ARBA00023277"/>
    </source>
</evidence>
<keyword evidence="7" id="KW-1003">Cell membrane</keyword>
<dbReference type="GO" id="GO:0009986">
    <property type="term" value="C:cell surface"/>
    <property type="evidence" value="ECO:0007669"/>
    <property type="project" value="TreeGrafter"/>
</dbReference>
<evidence type="ECO:0000256" key="19">
    <source>
        <dbReference type="ARBA" id="ARBA00025152"/>
    </source>
</evidence>
<keyword evidence="18" id="KW-0624">Polysaccharide degradation</keyword>
<dbReference type="PANTHER" id="PTHR16631">
    <property type="entry name" value="GLUCAN 1,3-BETA-GLUCOSIDASE"/>
    <property type="match status" value="1"/>
</dbReference>
<keyword evidence="17" id="KW-0961">Cell wall biogenesis/degradation</keyword>
<evidence type="ECO:0000256" key="18">
    <source>
        <dbReference type="ARBA" id="ARBA00023326"/>
    </source>
</evidence>
<feature type="signal peptide" evidence="23">
    <location>
        <begin position="1"/>
        <end position="19"/>
    </location>
</feature>
<dbReference type="EC" id="3.2.1.39" evidence="5"/>
<organism evidence="24 25">
    <name type="scientific">Aulographum hederae CBS 113979</name>
    <dbReference type="NCBI Taxonomy" id="1176131"/>
    <lineage>
        <taxon>Eukaryota</taxon>
        <taxon>Fungi</taxon>
        <taxon>Dikarya</taxon>
        <taxon>Ascomycota</taxon>
        <taxon>Pezizomycotina</taxon>
        <taxon>Dothideomycetes</taxon>
        <taxon>Pleosporomycetidae</taxon>
        <taxon>Aulographales</taxon>
        <taxon>Aulographaceae</taxon>
    </lineage>
</organism>
<proteinExistence type="inferred from homology"/>
<evidence type="ECO:0000256" key="14">
    <source>
        <dbReference type="ARBA" id="ARBA00023180"/>
    </source>
</evidence>
<dbReference type="GO" id="GO:0005886">
    <property type="term" value="C:plasma membrane"/>
    <property type="evidence" value="ECO:0007669"/>
    <property type="project" value="UniProtKB-SubCell"/>
</dbReference>
<keyword evidence="12 24" id="KW-0378">Hydrolase</keyword>
<dbReference type="EMBL" id="ML977147">
    <property type="protein sequence ID" value="KAF1988929.1"/>
    <property type="molecule type" value="Genomic_DNA"/>
</dbReference>
<feature type="chain" id="PRO_5026079922" description="Probable glucan endo-1,3-beta-glucosidase eglC" evidence="23">
    <location>
        <begin position="20"/>
        <end position="288"/>
    </location>
</feature>
<evidence type="ECO:0000256" key="1">
    <source>
        <dbReference type="ARBA" id="ARBA00000382"/>
    </source>
</evidence>
<dbReference type="GO" id="GO:0071555">
    <property type="term" value="P:cell wall organization"/>
    <property type="evidence" value="ECO:0007669"/>
    <property type="project" value="UniProtKB-KW"/>
</dbReference>
<dbReference type="Pfam" id="PF00332">
    <property type="entry name" value="Glyco_hydro_17"/>
    <property type="match status" value="1"/>
</dbReference>
<evidence type="ECO:0000256" key="2">
    <source>
        <dbReference type="ARBA" id="ARBA00004191"/>
    </source>
</evidence>
<keyword evidence="11 23" id="KW-0732">Signal</keyword>
<comment type="function">
    <text evidence="19">Glucanases play a role in cell expansion during growth, in cell-cell fusion during mating, and in spore release during sporulation. This enzyme may be involved in beta-glucan degradation and also function biosynthetically as a transglycosylase.</text>
</comment>
<evidence type="ECO:0000313" key="24">
    <source>
        <dbReference type="EMBL" id="KAF1988929.1"/>
    </source>
</evidence>
<keyword evidence="14" id="KW-0325">Glycoprotein</keyword>
<evidence type="ECO:0000256" key="7">
    <source>
        <dbReference type="ARBA" id="ARBA00022475"/>
    </source>
</evidence>
<evidence type="ECO:0000256" key="10">
    <source>
        <dbReference type="ARBA" id="ARBA00022622"/>
    </source>
</evidence>
<evidence type="ECO:0000256" key="11">
    <source>
        <dbReference type="ARBA" id="ARBA00022729"/>
    </source>
</evidence>
<dbReference type="OrthoDB" id="77201at2759"/>
<evidence type="ECO:0000256" key="22">
    <source>
        <dbReference type="RuleBase" id="RU004335"/>
    </source>
</evidence>
<comment type="subcellular location">
    <subcellularLocation>
        <location evidence="3">Cell membrane</location>
        <topology evidence="3">Lipid-anchor</topology>
        <topology evidence="3">GPI-anchor</topology>
    </subcellularLocation>
    <subcellularLocation>
        <location evidence="2">Secreted</location>
        <location evidence="2">Cell wall</location>
    </subcellularLocation>
</comment>
<keyword evidence="16" id="KW-0449">Lipoprotein</keyword>
<evidence type="ECO:0000256" key="16">
    <source>
        <dbReference type="ARBA" id="ARBA00023288"/>
    </source>
</evidence>
<reference evidence="24" key="1">
    <citation type="journal article" date="2020" name="Stud. Mycol.">
        <title>101 Dothideomycetes genomes: a test case for predicting lifestyles and emergence of pathogens.</title>
        <authorList>
            <person name="Haridas S."/>
            <person name="Albert R."/>
            <person name="Binder M."/>
            <person name="Bloem J."/>
            <person name="Labutti K."/>
            <person name="Salamov A."/>
            <person name="Andreopoulos B."/>
            <person name="Baker S."/>
            <person name="Barry K."/>
            <person name="Bills G."/>
            <person name="Bluhm B."/>
            <person name="Cannon C."/>
            <person name="Castanera R."/>
            <person name="Culley D."/>
            <person name="Daum C."/>
            <person name="Ezra D."/>
            <person name="Gonzalez J."/>
            <person name="Henrissat B."/>
            <person name="Kuo A."/>
            <person name="Liang C."/>
            <person name="Lipzen A."/>
            <person name="Lutzoni F."/>
            <person name="Magnuson J."/>
            <person name="Mondo S."/>
            <person name="Nolan M."/>
            <person name="Ohm R."/>
            <person name="Pangilinan J."/>
            <person name="Park H.-J."/>
            <person name="Ramirez L."/>
            <person name="Alfaro M."/>
            <person name="Sun H."/>
            <person name="Tritt A."/>
            <person name="Yoshinaga Y."/>
            <person name="Zwiers L.-H."/>
            <person name="Turgeon B."/>
            <person name="Goodwin S."/>
            <person name="Spatafora J."/>
            <person name="Crous P."/>
            <person name="Grigoriev I."/>
        </authorList>
    </citation>
    <scope>NUCLEOTIDE SEQUENCE</scope>
    <source>
        <strain evidence="24">CBS 113979</strain>
    </source>
</reference>
<dbReference type="GO" id="GO:0005576">
    <property type="term" value="C:extracellular region"/>
    <property type="evidence" value="ECO:0007669"/>
    <property type="project" value="TreeGrafter"/>
</dbReference>
<protein>
    <recommendedName>
        <fullName evidence="6">Probable glucan endo-1,3-beta-glucosidase eglC</fullName>
        <ecNumber evidence="5">3.2.1.39</ecNumber>
    </recommendedName>
    <alternativeName>
        <fullName evidence="20">Endo-1,3-beta-glucanase eglC</fullName>
    </alternativeName>
    <alternativeName>
        <fullName evidence="21">Laminarinase eglC</fullName>
    </alternativeName>
</protein>
<evidence type="ECO:0000256" key="3">
    <source>
        <dbReference type="ARBA" id="ARBA00004609"/>
    </source>
</evidence>
<evidence type="ECO:0000256" key="6">
    <source>
        <dbReference type="ARBA" id="ARBA00019762"/>
    </source>
</evidence>
<keyword evidence="10" id="KW-0336">GPI-anchor</keyword>
<dbReference type="GO" id="GO:0042973">
    <property type="term" value="F:glucan endo-1,3-beta-D-glucosidase activity"/>
    <property type="evidence" value="ECO:0007669"/>
    <property type="project" value="UniProtKB-EC"/>
</dbReference>
<keyword evidence="8" id="KW-0134">Cell wall</keyword>
<evidence type="ECO:0000256" key="20">
    <source>
        <dbReference type="ARBA" id="ARBA00032134"/>
    </source>
</evidence>
<dbReference type="GO" id="GO:0098552">
    <property type="term" value="C:side of membrane"/>
    <property type="evidence" value="ECO:0007669"/>
    <property type="project" value="UniProtKB-KW"/>
</dbReference>
<evidence type="ECO:0000256" key="4">
    <source>
        <dbReference type="ARBA" id="ARBA00008773"/>
    </source>
</evidence>
<evidence type="ECO:0000256" key="12">
    <source>
        <dbReference type="ARBA" id="ARBA00022801"/>
    </source>
</evidence>
<accession>A0A6G1H7F0</accession>
<evidence type="ECO:0000256" key="9">
    <source>
        <dbReference type="ARBA" id="ARBA00022525"/>
    </source>
</evidence>
<dbReference type="InterPro" id="IPR000490">
    <property type="entry name" value="Glyco_hydro_17"/>
</dbReference>
<dbReference type="Gene3D" id="3.20.20.80">
    <property type="entry name" value="Glycosidases"/>
    <property type="match status" value="1"/>
</dbReference>
<keyword evidence="25" id="KW-1185">Reference proteome</keyword>
<dbReference type="GO" id="GO:0000272">
    <property type="term" value="P:polysaccharide catabolic process"/>
    <property type="evidence" value="ECO:0007669"/>
    <property type="project" value="UniProtKB-KW"/>
</dbReference>
<dbReference type="Proteomes" id="UP000800041">
    <property type="component" value="Unassembled WGS sequence"/>
</dbReference>
<dbReference type="GO" id="GO:0009277">
    <property type="term" value="C:fungal-type cell wall"/>
    <property type="evidence" value="ECO:0007669"/>
    <property type="project" value="TreeGrafter"/>
</dbReference>
<evidence type="ECO:0000256" key="13">
    <source>
        <dbReference type="ARBA" id="ARBA00023136"/>
    </source>
</evidence>
<dbReference type="PANTHER" id="PTHR16631:SF13">
    <property type="entry name" value="GLUCAN ENDO-1,3-BETA-GLUCOSIDASE EGLC-RELATED"/>
    <property type="match status" value="1"/>
</dbReference>
<evidence type="ECO:0000256" key="5">
    <source>
        <dbReference type="ARBA" id="ARBA00012780"/>
    </source>
</evidence>
<keyword evidence="15" id="KW-0119">Carbohydrate metabolism</keyword>
<dbReference type="AlphaFoldDB" id="A0A6G1H7F0"/>
<comment type="catalytic activity">
    <reaction evidence="1">
        <text>Hydrolysis of (1-&gt;3)-beta-D-glucosidic linkages in (1-&gt;3)-beta-D-glucans.</text>
        <dbReference type="EC" id="3.2.1.39"/>
    </reaction>
</comment>
<name>A0A6G1H7F0_9PEZI</name>
<keyword evidence="9" id="KW-0964">Secreted</keyword>
<evidence type="ECO:0000313" key="25">
    <source>
        <dbReference type="Proteomes" id="UP000800041"/>
    </source>
</evidence>
<dbReference type="InterPro" id="IPR050732">
    <property type="entry name" value="Beta-glucan_modifiers"/>
</dbReference>
<sequence length="288" mass="30712">MRVSTTFAALAASFSTANAYWKGLNVGANNPDGSCKSQQDWVNVFNTIKGLPGSYDSVRLFASSDCNTLANAVPASISTGIKLLVGVWATDAAHFGAEKGALESAIRAHGSDWILAISCGSEDLYRKDNSPSNLASQIYDVRGMVRALGATQEVGHVDTWTAWVDGANTEVIQACDFIGTDGYPYWQGATVQDSSNVFWQSVDAVRNVVNQVKPGAWVWITETGWPVTGDNFGSSVPSISNAAAYYKSVACAAFGGAHTFWYAYQDYTSSPSFGVLGSDGRPLYDLSC</sequence>
<dbReference type="SUPFAM" id="SSF51445">
    <property type="entry name" value="(Trans)glycosidases"/>
    <property type="match status" value="1"/>
</dbReference>
<evidence type="ECO:0000256" key="21">
    <source>
        <dbReference type="ARBA" id="ARBA00032906"/>
    </source>
</evidence>
<gene>
    <name evidence="24" type="ORF">K402DRAFT_391631</name>
</gene>
<dbReference type="InterPro" id="IPR017853">
    <property type="entry name" value="GH"/>
</dbReference>
<comment type="similarity">
    <text evidence="4 22">Belongs to the glycosyl hydrolase 17 family.</text>
</comment>